<keyword evidence="2" id="KW-1185">Reference proteome</keyword>
<dbReference type="EMBL" id="CACVKT020007772">
    <property type="protein sequence ID" value="CAC5410524.1"/>
    <property type="molecule type" value="Genomic_DNA"/>
</dbReference>
<evidence type="ECO:0000313" key="1">
    <source>
        <dbReference type="EMBL" id="CAC5410524.1"/>
    </source>
</evidence>
<name>A0A6J8DTF3_MYTCO</name>
<sequence>MVGDVPGMAKEQNRVQQNAKTSCSHCTIAGVHSCILDKTVYPGGRRFLDVNHPLRHDALFPSGTSEEEVVIKRTVQDEKAEARYLDRLHQEKRQQGKSTDTLASAIAQQTGRYGSNHWFRLGLDMQQQHAPVEPMHAIKVFKLCFNTVLFIVDAAVLS</sequence>
<evidence type="ECO:0000313" key="2">
    <source>
        <dbReference type="Proteomes" id="UP000507470"/>
    </source>
</evidence>
<reference evidence="1 2" key="1">
    <citation type="submission" date="2020-06" db="EMBL/GenBank/DDBJ databases">
        <authorList>
            <person name="Li R."/>
            <person name="Bekaert M."/>
        </authorList>
    </citation>
    <scope>NUCLEOTIDE SEQUENCE [LARGE SCALE GENOMIC DNA]</scope>
    <source>
        <strain evidence="2">wild</strain>
    </source>
</reference>
<proteinExistence type="predicted"/>
<dbReference type="AlphaFoldDB" id="A0A6J8DTF3"/>
<gene>
    <name evidence="1" type="ORF">MCOR_43702</name>
</gene>
<organism evidence="1 2">
    <name type="scientific">Mytilus coruscus</name>
    <name type="common">Sea mussel</name>
    <dbReference type="NCBI Taxonomy" id="42192"/>
    <lineage>
        <taxon>Eukaryota</taxon>
        <taxon>Metazoa</taxon>
        <taxon>Spiralia</taxon>
        <taxon>Lophotrochozoa</taxon>
        <taxon>Mollusca</taxon>
        <taxon>Bivalvia</taxon>
        <taxon>Autobranchia</taxon>
        <taxon>Pteriomorphia</taxon>
        <taxon>Mytilida</taxon>
        <taxon>Mytiloidea</taxon>
        <taxon>Mytilidae</taxon>
        <taxon>Mytilinae</taxon>
        <taxon>Mytilus</taxon>
    </lineage>
</organism>
<accession>A0A6J8DTF3</accession>
<dbReference type="Proteomes" id="UP000507470">
    <property type="component" value="Unassembled WGS sequence"/>
</dbReference>
<protein>
    <submittedName>
        <fullName evidence="1">Uncharacterized protein</fullName>
    </submittedName>
</protein>
<dbReference type="OrthoDB" id="6153947at2759"/>